<dbReference type="AlphaFoldDB" id="A0A2W4WIZ9"/>
<dbReference type="EC" id="2.3.1.269" evidence="8"/>
<sequence length="533" mass="58551">MGLISGGLLMGIAPVNAWWLAWIAMIPLWWAARRSLEGQPLRSAIVGASLWGLAYHGLALSWVTGTHPITWLGVTWLQSFLAIVVFAWFFVSVWATAIVISWMALITGLNRLAKRTAAGKSLSVFSQILVGTALWCAIEWVWSQGPLYWSSLSYTQSPGNLWILQLGQLSGPTVTTATIVAVNGLLAEAWLHRAKIRAGNRLGRFSFGETAPTLFYSAIALFIGLHVIGLGLYLQPLADKPSAAIKVGLVQGNIPTNRKLTSAGIQEARQVYLEGYESLVKAGADIVVTPEGAIPQRWNSFLQSQDLLQRAVVRDGVPLVLGTFVYEDIDDNTAPLTQSLLTLTADGKVSGRYKKAKLAPLGEYLPLESFLLPIIGRSPFGRSMAPGTFKQRLDTPIGPFAAAICYESAFPELFRQHVRIGGQVILTASNNDPYPYKQMAQHHAQDVMRVIETNRWAVRVTNTGISGIVDPRGRSHWLSAPNTRVTHLAKLYQRQTQTLYVRWGDWLMPLLLGLSAVVLGCLHWAKPIQATEK</sequence>
<accession>A0A2W4WIZ9</accession>
<evidence type="ECO:0000259" key="9">
    <source>
        <dbReference type="PROSITE" id="PS50263"/>
    </source>
</evidence>
<dbReference type="Gene3D" id="3.60.110.10">
    <property type="entry name" value="Carbon-nitrogen hydrolase"/>
    <property type="match status" value="1"/>
</dbReference>
<evidence type="ECO:0000256" key="3">
    <source>
        <dbReference type="ARBA" id="ARBA00022679"/>
    </source>
</evidence>
<dbReference type="InterPro" id="IPR036526">
    <property type="entry name" value="C-N_Hydrolase_sf"/>
</dbReference>
<keyword evidence="7 8" id="KW-0012">Acyltransferase</keyword>
<dbReference type="EMBL" id="QBMC01000011">
    <property type="protein sequence ID" value="PZO22335.1"/>
    <property type="molecule type" value="Genomic_DNA"/>
</dbReference>
<comment type="catalytic activity">
    <reaction evidence="8">
        <text>N-terminal S-1,2-diacyl-sn-glyceryl-L-cysteinyl-[lipoprotein] + a glycerophospholipid = N-acyl-S-1,2-diacyl-sn-glyceryl-L-cysteinyl-[lipoprotein] + a 2-acyl-sn-glycero-3-phospholipid + H(+)</text>
        <dbReference type="Rhea" id="RHEA:48228"/>
        <dbReference type="Rhea" id="RHEA-COMP:14681"/>
        <dbReference type="Rhea" id="RHEA-COMP:14684"/>
        <dbReference type="ChEBI" id="CHEBI:15378"/>
        <dbReference type="ChEBI" id="CHEBI:136912"/>
        <dbReference type="ChEBI" id="CHEBI:140656"/>
        <dbReference type="ChEBI" id="CHEBI:140657"/>
        <dbReference type="ChEBI" id="CHEBI:140660"/>
        <dbReference type="EC" id="2.3.1.269"/>
    </reaction>
</comment>
<comment type="pathway">
    <text evidence="8">Protein modification; lipoprotein biosynthesis (N-acyl transfer).</text>
</comment>
<keyword evidence="10" id="KW-0449">Lipoprotein</keyword>
<dbReference type="CDD" id="cd07571">
    <property type="entry name" value="ALP_N-acyl_transferase"/>
    <property type="match status" value="1"/>
</dbReference>
<dbReference type="InterPro" id="IPR004563">
    <property type="entry name" value="Apolipo_AcylTrfase"/>
</dbReference>
<evidence type="ECO:0000256" key="4">
    <source>
        <dbReference type="ARBA" id="ARBA00022692"/>
    </source>
</evidence>
<evidence type="ECO:0000256" key="6">
    <source>
        <dbReference type="ARBA" id="ARBA00023136"/>
    </source>
</evidence>
<dbReference type="InterPro" id="IPR003010">
    <property type="entry name" value="C-N_Hydrolase"/>
</dbReference>
<comment type="similarity">
    <text evidence="8">Belongs to the CN hydrolase family. Apolipoprotein N-acyltransferase subfamily.</text>
</comment>
<dbReference type="PANTHER" id="PTHR38686">
    <property type="entry name" value="APOLIPOPROTEIN N-ACYLTRANSFERASE"/>
    <property type="match status" value="1"/>
</dbReference>
<feature type="transmembrane region" description="Helical" evidence="8">
    <location>
        <begin position="213"/>
        <end position="234"/>
    </location>
</feature>
<keyword evidence="3 8" id="KW-0808">Transferase</keyword>
<keyword evidence="4 8" id="KW-0812">Transmembrane</keyword>
<dbReference type="SUPFAM" id="SSF56317">
    <property type="entry name" value="Carbon-nitrogen hydrolase"/>
    <property type="match status" value="1"/>
</dbReference>
<dbReference type="NCBIfam" id="TIGR00546">
    <property type="entry name" value="lnt"/>
    <property type="match status" value="1"/>
</dbReference>
<feature type="transmembrane region" description="Helical" evidence="8">
    <location>
        <begin position="162"/>
        <end position="192"/>
    </location>
</feature>
<evidence type="ECO:0000256" key="5">
    <source>
        <dbReference type="ARBA" id="ARBA00022989"/>
    </source>
</evidence>
<keyword evidence="5 8" id="KW-1133">Transmembrane helix</keyword>
<dbReference type="PANTHER" id="PTHR38686:SF1">
    <property type="entry name" value="APOLIPOPROTEIN N-ACYLTRANSFERASE"/>
    <property type="match status" value="1"/>
</dbReference>
<feature type="domain" description="CN hydrolase" evidence="9">
    <location>
        <begin position="250"/>
        <end position="493"/>
    </location>
</feature>
<proteinExistence type="inferred from homology"/>
<evidence type="ECO:0000256" key="7">
    <source>
        <dbReference type="ARBA" id="ARBA00023315"/>
    </source>
</evidence>
<dbReference type="PROSITE" id="PS50263">
    <property type="entry name" value="CN_HYDROLASE"/>
    <property type="match status" value="1"/>
</dbReference>
<dbReference type="InterPro" id="IPR045378">
    <property type="entry name" value="LNT_N"/>
</dbReference>
<feature type="transmembrane region" description="Helical" evidence="8">
    <location>
        <begin position="121"/>
        <end position="142"/>
    </location>
</feature>
<keyword evidence="2 8" id="KW-1003">Cell membrane</keyword>
<dbReference type="Pfam" id="PF00795">
    <property type="entry name" value="CN_hydrolase"/>
    <property type="match status" value="1"/>
</dbReference>
<keyword evidence="6 8" id="KW-0472">Membrane</keyword>
<reference evidence="10 11" key="2">
    <citation type="submission" date="2018-06" db="EMBL/GenBank/DDBJ databases">
        <title>Metagenomic assembly of (sub)arctic Cyanobacteria and their associated microbiome from non-axenic cultures.</title>
        <authorList>
            <person name="Baurain D."/>
        </authorList>
    </citation>
    <scope>NUCLEOTIDE SEQUENCE [LARGE SCALE GENOMIC DNA]</scope>
    <source>
        <strain evidence="10">ULC129bin1</strain>
    </source>
</reference>
<feature type="transmembrane region" description="Helical" evidence="8">
    <location>
        <begin position="76"/>
        <end position="109"/>
    </location>
</feature>
<comment type="subcellular location">
    <subcellularLocation>
        <location evidence="1 8">Cell membrane</location>
        <topology evidence="1 8">Multi-pass membrane protein</topology>
    </subcellularLocation>
</comment>
<comment type="caution">
    <text evidence="10">The sequence shown here is derived from an EMBL/GenBank/DDBJ whole genome shotgun (WGS) entry which is preliminary data.</text>
</comment>
<evidence type="ECO:0000256" key="2">
    <source>
        <dbReference type="ARBA" id="ARBA00022475"/>
    </source>
</evidence>
<reference evidence="11" key="1">
    <citation type="submission" date="2018-04" db="EMBL/GenBank/DDBJ databases">
        <authorList>
            <person name="Cornet L."/>
        </authorList>
    </citation>
    <scope>NUCLEOTIDE SEQUENCE [LARGE SCALE GENOMIC DNA]</scope>
</reference>
<dbReference type="GO" id="GO:0005886">
    <property type="term" value="C:plasma membrane"/>
    <property type="evidence" value="ECO:0007669"/>
    <property type="project" value="UniProtKB-SubCell"/>
</dbReference>
<feature type="transmembrane region" description="Helical" evidence="8">
    <location>
        <begin position="12"/>
        <end position="32"/>
    </location>
</feature>
<dbReference type="Proteomes" id="UP000249354">
    <property type="component" value="Unassembled WGS sequence"/>
</dbReference>
<evidence type="ECO:0000256" key="8">
    <source>
        <dbReference type="HAMAP-Rule" id="MF_01148"/>
    </source>
</evidence>
<dbReference type="GO" id="GO:0042158">
    <property type="term" value="P:lipoprotein biosynthetic process"/>
    <property type="evidence" value="ECO:0007669"/>
    <property type="project" value="UniProtKB-UniRule"/>
</dbReference>
<organism evidence="10 11">
    <name type="scientific">Leptolyngbya foveolarum</name>
    <dbReference type="NCBI Taxonomy" id="47253"/>
    <lineage>
        <taxon>Bacteria</taxon>
        <taxon>Bacillati</taxon>
        <taxon>Cyanobacteriota</taxon>
        <taxon>Cyanophyceae</taxon>
        <taxon>Leptolyngbyales</taxon>
        <taxon>Leptolyngbyaceae</taxon>
        <taxon>Leptolyngbya group</taxon>
        <taxon>Leptolyngbya</taxon>
    </lineage>
</organism>
<comment type="function">
    <text evidence="8">Catalyzes the phospholipid dependent N-acylation of the N-terminal cysteine of apolipoprotein, the last step in lipoprotein maturation.</text>
</comment>
<evidence type="ECO:0000313" key="11">
    <source>
        <dbReference type="Proteomes" id="UP000249354"/>
    </source>
</evidence>
<protein>
    <recommendedName>
        <fullName evidence="8">Apolipoprotein N-acyltransferase</fullName>
        <shortName evidence="8">ALP N-acyltransferase</shortName>
        <ecNumber evidence="8">2.3.1.269</ecNumber>
    </recommendedName>
</protein>
<dbReference type="UniPathway" id="UPA00666"/>
<dbReference type="Pfam" id="PF20154">
    <property type="entry name" value="LNT_N"/>
    <property type="match status" value="1"/>
</dbReference>
<gene>
    <name evidence="8" type="primary">lnt</name>
    <name evidence="10" type="ORF">DCF25_03090</name>
</gene>
<dbReference type="GO" id="GO:0016410">
    <property type="term" value="F:N-acyltransferase activity"/>
    <property type="evidence" value="ECO:0007669"/>
    <property type="project" value="UniProtKB-UniRule"/>
</dbReference>
<name>A0A2W4WIZ9_9CYAN</name>
<evidence type="ECO:0000256" key="1">
    <source>
        <dbReference type="ARBA" id="ARBA00004651"/>
    </source>
</evidence>
<evidence type="ECO:0000313" key="10">
    <source>
        <dbReference type="EMBL" id="PZO22335.1"/>
    </source>
</evidence>
<dbReference type="HAMAP" id="MF_01148">
    <property type="entry name" value="Lnt"/>
    <property type="match status" value="1"/>
</dbReference>
<feature type="transmembrane region" description="Helical" evidence="8">
    <location>
        <begin position="44"/>
        <end position="64"/>
    </location>
</feature>